<evidence type="ECO:0000256" key="4">
    <source>
        <dbReference type="ARBA" id="ARBA00022519"/>
    </source>
</evidence>
<comment type="similarity">
    <text evidence="2">Belongs to the fatty acid desaturase type 1 family. AlkB subfamily.</text>
</comment>
<feature type="transmembrane region" description="Helical" evidence="12">
    <location>
        <begin position="101"/>
        <end position="121"/>
    </location>
</feature>
<dbReference type="InterPro" id="IPR005804">
    <property type="entry name" value="FA_desaturase_dom"/>
</dbReference>
<organism evidence="14 15">
    <name type="scientific">Splendidivirga corallicola</name>
    <dbReference type="NCBI Taxonomy" id="3051826"/>
    <lineage>
        <taxon>Bacteria</taxon>
        <taxon>Pseudomonadati</taxon>
        <taxon>Bacteroidota</taxon>
        <taxon>Cytophagia</taxon>
        <taxon>Cytophagales</taxon>
        <taxon>Splendidivirgaceae</taxon>
        <taxon>Splendidivirga</taxon>
    </lineage>
</organism>
<evidence type="ECO:0000256" key="8">
    <source>
        <dbReference type="ARBA" id="ARBA00023002"/>
    </source>
</evidence>
<evidence type="ECO:0000256" key="6">
    <source>
        <dbReference type="ARBA" id="ARBA00022723"/>
    </source>
</evidence>
<keyword evidence="5 12" id="KW-0812">Transmembrane</keyword>
<feature type="transmembrane region" description="Helical" evidence="12">
    <location>
        <begin position="221"/>
        <end position="248"/>
    </location>
</feature>
<dbReference type="PANTHER" id="PTHR38674">
    <property type="entry name" value="ALKANE 1-MONOOXYGENASE 1"/>
    <property type="match status" value="1"/>
</dbReference>
<evidence type="ECO:0000256" key="3">
    <source>
        <dbReference type="ARBA" id="ARBA00022475"/>
    </source>
</evidence>
<comment type="caution">
    <text evidence="14">The sequence shown here is derived from an EMBL/GenBank/DDBJ whole genome shotgun (WGS) entry which is preliminary data.</text>
</comment>
<evidence type="ECO:0000313" key="15">
    <source>
        <dbReference type="Proteomes" id="UP001172082"/>
    </source>
</evidence>
<keyword evidence="6" id="KW-0479">Metal-binding</keyword>
<evidence type="ECO:0000256" key="7">
    <source>
        <dbReference type="ARBA" id="ARBA00022989"/>
    </source>
</evidence>
<feature type="transmembrane region" description="Helical" evidence="12">
    <location>
        <begin position="68"/>
        <end position="89"/>
    </location>
</feature>
<dbReference type="Pfam" id="PF00487">
    <property type="entry name" value="FA_desaturase"/>
    <property type="match status" value="1"/>
</dbReference>
<name>A0ABT8KRR4_9BACT</name>
<keyword evidence="9" id="KW-0408">Iron</keyword>
<evidence type="ECO:0000256" key="9">
    <source>
        <dbReference type="ARBA" id="ARBA00023004"/>
    </source>
</evidence>
<dbReference type="Proteomes" id="UP001172082">
    <property type="component" value="Unassembled WGS sequence"/>
</dbReference>
<evidence type="ECO:0000256" key="12">
    <source>
        <dbReference type="SAM" id="Phobius"/>
    </source>
</evidence>
<feature type="domain" description="Fatty acid desaturase" evidence="13">
    <location>
        <begin position="107"/>
        <end position="322"/>
    </location>
</feature>
<comment type="subcellular location">
    <subcellularLocation>
        <location evidence="1">Cell inner membrane</location>
        <topology evidence="1">Multi-pass membrane protein</topology>
    </subcellularLocation>
</comment>
<feature type="transmembrane region" description="Helical" evidence="12">
    <location>
        <begin position="7"/>
        <end position="25"/>
    </location>
</feature>
<dbReference type="InterPro" id="IPR033885">
    <property type="entry name" value="AlkB/XylM"/>
</dbReference>
<reference evidence="14" key="1">
    <citation type="submission" date="2023-06" db="EMBL/GenBank/DDBJ databases">
        <title>Genomic of Parafulvivirga corallium.</title>
        <authorList>
            <person name="Wang G."/>
        </authorList>
    </citation>
    <scope>NUCLEOTIDE SEQUENCE</scope>
    <source>
        <strain evidence="14">BMA10</strain>
    </source>
</reference>
<feature type="transmembrane region" description="Helical" evidence="12">
    <location>
        <begin position="322"/>
        <end position="340"/>
    </location>
</feature>
<keyword evidence="15" id="KW-1185">Reference proteome</keyword>
<dbReference type="EMBL" id="JAUJEA010000007">
    <property type="protein sequence ID" value="MDN5203452.1"/>
    <property type="molecule type" value="Genomic_DNA"/>
</dbReference>
<keyword evidence="7 12" id="KW-1133">Transmembrane helix</keyword>
<evidence type="ECO:0000256" key="11">
    <source>
        <dbReference type="ARBA" id="ARBA00023136"/>
    </source>
</evidence>
<accession>A0ABT8KRR4</accession>
<dbReference type="RefSeq" id="WP_346753474.1">
    <property type="nucleotide sequence ID" value="NZ_JAUJEA010000007.1"/>
</dbReference>
<evidence type="ECO:0000256" key="1">
    <source>
        <dbReference type="ARBA" id="ARBA00004429"/>
    </source>
</evidence>
<keyword evidence="8" id="KW-0560">Oxidoreductase</keyword>
<keyword evidence="11 12" id="KW-0472">Membrane</keyword>
<evidence type="ECO:0000256" key="10">
    <source>
        <dbReference type="ARBA" id="ARBA00023033"/>
    </source>
</evidence>
<protein>
    <submittedName>
        <fullName evidence="14">Alkane 1-monooxygenase</fullName>
    </submittedName>
</protein>
<evidence type="ECO:0000313" key="14">
    <source>
        <dbReference type="EMBL" id="MDN5203452.1"/>
    </source>
</evidence>
<dbReference type="CDD" id="cd03512">
    <property type="entry name" value="Alkane-hydroxylase"/>
    <property type="match status" value="1"/>
</dbReference>
<sequence>MFKFKALKYLSVFTIPVTVIVSFTTTGPLTFLPMLYAFGLIPLLEFIFPPDPSNVDKQEQEIMKKELVYDLILYLMVPIQFAFIAFFLVVIDEPGLSAMDVIGRVSALGILCGVIGINAAHELGHRSKAFEKFLAKSLLLTSLYMHFFIEHNRGHHSRVSTQEDPASARFGENIYFFWIRSIVFSYLSAWKLEAARLKKKGLSVFSAQNEMIRFQLIQTSMLMAIGVSFGWITMLYFIGAALMGILLLETVNYIEHYGLRRKKVGDKRYERTKPQHSWNSNHIVGRIMLFELSRHSDHHYLASKKYQILDHHVESPQMPTGYPGMMLLSLIPPLWFYVMNPRAEKVNLRKEIAIS</sequence>
<evidence type="ECO:0000259" key="13">
    <source>
        <dbReference type="Pfam" id="PF00487"/>
    </source>
</evidence>
<keyword evidence="4" id="KW-0997">Cell inner membrane</keyword>
<keyword evidence="3" id="KW-1003">Cell membrane</keyword>
<evidence type="ECO:0000256" key="5">
    <source>
        <dbReference type="ARBA" id="ARBA00022692"/>
    </source>
</evidence>
<feature type="transmembrane region" description="Helical" evidence="12">
    <location>
        <begin position="31"/>
        <end position="48"/>
    </location>
</feature>
<evidence type="ECO:0000256" key="2">
    <source>
        <dbReference type="ARBA" id="ARBA00010823"/>
    </source>
</evidence>
<dbReference type="PANTHER" id="PTHR38674:SF1">
    <property type="entry name" value="ALKANE 1-MONOOXYGENASE 1"/>
    <property type="match status" value="1"/>
</dbReference>
<keyword evidence="10" id="KW-0503">Monooxygenase</keyword>
<gene>
    <name evidence="14" type="ORF">QQ008_18845</name>
</gene>
<proteinExistence type="inferred from homology"/>